<feature type="chain" id="PRO_5043674508" description="AP-5 complex subunit mu-1" evidence="9">
    <location>
        <begin position="22"/>
        <end position="506"/>
    </location>
</feature>
<dbReference type="Proteomes" id="UP000762676">
    <property type="component" value="Unassembled WGS sequence"/>
</dbReference>
<evidence type="ECO:0000256" key="8">
    <source>
        <dbReference type="ARBA" id="ARBA00030827"/>
    </source>
</evidence>
<keyword evidence="9" id="KW-0732">Signal</keyword>
<keyword evidence="12" id="KW-1185">Reference proteome</keyword>
<dbReference type="EMBL" id="BMAT01010985">
    <property type="protein sequence ID" value="GFR64469.1"/>
    <property type="molecule type" value="Genomic_DNA"/>
</dbReference>
<dbReference type="CDD" id="cd09256">
    <property type="entry name" value="AP_MuD_MHD"/>
    <property type="match status" value="1"/>
</dbReference>
<dbReference type="GO" id="GO:0005764">
    <property type="term" value="C:lysosome"/>
    <property type="evidence" value="ECO:0007669"/>
    <property type="project" value="TreeGrafter"/>
</dbReference>
<evidence type="ECO:0000313" key="12">
    <source>
        <dbReference type="Proteomes" id="UP000762676"/>
    </source>
</evidence>
<dbReference type="PROSITE" id="PS51072">
    <property type="entry name" value="MHD"/>
    <property type="match status" value="1"/>
</dbReference>
<dbReference type="GO" id="GO:0016197">
    <property type="term" value="P:endosomal transport"/>
    <property type="evidence" value="ECO:0007669"/>
    <property type="project" value="TreeGrafter"/>
</dbReference>
<evidence type="ECO:0000256" key="7">
    <source>
        <dbReference type="ARBA" id="ARBA00029433"/>
    </source>
</evidence>
<feature type="signal peptide" evidence="9">
    <location>
        <begin position="1"/>
        <end position="21"/>
    </location>
</feature>
<dbReference type="InterPro" id="IPR036168">
    <property type="entry name" value="AP2_Mu_C_sf"/>
</dbReference>
<dbReference type="SUPFAM" id="SSF49447">
    <property type="entry name" value="Second domain of Mu2 adaptin subunit (ap50) of ap2 adaptor"/>
    <property type="match status" value="1"/>
</dbReference>
<dbReference type="PANTHER" id="PTHR16082:SF2">
    <property type="entry name" value="AP-5 COMPLEX SUBUNIT MU-1"/>
    <property type="match status" value="1"/>
</dbReference>
<dbReference type="GO" id="GO:0015031">
    <property type="term" value="P:protein transport"/>
    <property type="evidence" value="ECO:0007669"/>
    <property type="project" value="UniProtKB-KW"/>
</dbReference>
<protein>
    <recommendedName>
        <fullName evidence="3">AP-5 complex subunit mu-1</fullName>
    </recommendedName>
    <alternativeName>
        <fullName evidence="8">Adaptor-related protein complex 5 subunit mu-1</fullName>
    </alternativeName>
</protein>
<dbReference type="Gene3D" id="2.60.40.1170">
    <property type="entry name" value="Mu homology domain, subdomain B"/>
    <property type="match status" value="2"/>
</dbReference>
<evidence type="ECO:0000256" key="6">
    <source>
        <dbReference type="ARBA" id="ARBA00023136"/>
    </source>
</evidence>
<keyword evidence="6" id="KW-0472">Membrane</keyword>
<dbReference type="GO" id="GO:0030119">
    <property type="term" value="C:AP-type membrane coat adaptor complex"/>
    <property type="evidence" value="ECO:0007669"/>
    <property type="project" value="TreeGrafter"/>
</dbReference>
<evidence type="ECO:0000259" key="10">
    <source>
        <dbReference type="PROSITE" id="PS51072"/>
    </source>
</evidence>
<dbReference type="GO" id="GO:0005829">
    <property type="term" value="C:cytosol"/>
    <property type="evidence" value="ECO:0007669"/>
    <property type="project" value="TreeGrafter"/>
</dbReference>
<evidence type="ECO:0000256" key="1">
    <source>
        <dbReference type="ARBA" id="ARBA00005324"/>
    </source>
</evidence>
<evidence type="ECO:0000256" key="5">
    <source>
        <dbReference type="ARBA" id="ARBA00022927"/>
    </source>
</evidence>
<name>A0AAV4EU22_9GAST</name>
<keyword evidence="4" id="KW-0813">Transport</keyword>
<comment type="similarity">
    <text evidence="1">Belongs to the adaptor complexes medium subunit family.</text>
</comment>
<reference evidence="11 12" key="1">
    <citation type="journal article" date="2021" name="Elife">
        <title>Chloroplast acquisition without the gene transfer in kleptoplastic sea slugs, Plakobranchus ocellatus.</title>
        <authorList>
            <person name="Maeda T."/>
            <person name="Takahashi S."/>
            <person name="Yoshida T."/>
            <person name="Shimamura S."/>
            <person name="Takaki Y."/>
            <person name="Nagai Y."/>
            <person name="Toyoda A."/>
            <person name="Suzuki Y."/>
            <person name="Arimoto A."/>
            <person name="Ishii H."/>
            <person name="Satoh N."/>
            <person name="Nishiyama T."/>
            <person name="Hasebe M."/>
            <person name="Maruyama T."/>
            <person name="Minagawa J."/>
            <person name="Obokata J."/>
            <person name="Shigenobu S."/>
        </authorList>
    </citation>
    <scope>NUCLEOTIDE SEQUENCE [LARGE SCALE GENOMIC DNA]</scope>
</reference>
<proteinExistence type="inferred from homology"/>
<evidence type="ECO:0000256" key="2">
    <source>
        <dbReference type="ARBA" id="ARBA00011174"/>
    </source>
</evidence>
<comment type="caution">
    <text evidence="11">The sequence shown here is derived from an EMBL/GenBank/DDBJ whole genome shotgun (WGS) entry which is preliminary data.</text>
</comment>
<dbReference type="InterPro" id="IPR039591">
    <property type="entry name" value="AP5M1"/>
</dbReference>
<comment type="subunit">
    <text evidence="2">Probably part of the adaptor protein complex 5 (AP-5) a tetramer composed of AP5B1, AP5M1, AP5S1 and AP5Z1.</text>
</comment>
<dbReference type="AlphaFoldDB" id="A0AAV4EU22"/>
<organism evidence="11 12">
    <name type="scientific">Elysia marginata</name>
    <dbReference type="NCBI Taxonomy" id="1093978"/>
    <lineage>
        <taxon>Eukaryota</taxon>
        <taxon>Metazoa</taxon>
        <taxon>Spiralia</taxon>
        <taxon>Lophotrochozoa</taxon>
        <taxon>Mollusca</taxon>
        <taxon>Gastropoda</taxon>
        <taxon>Heterobranchia</taxon>
        <taxon>Euthyneura</taxon>
        <taxon>Panpulmonata</taxon>
        <taxon>Sacoglossa</taxon>
        <taxon>Placobranchoidea</taxon>
        <taxon>Plakobranchidae</taxon>
        <taxon>Elysia</taxon>
    </lineage>
</organism>
<gene>
    <name evidence="11" type="ORF">ElyMa_005508400</name>
</gene>
<comment type="subcellular location">
    <subcellularLocation>
        <location evidence="7">Endomembrane system</location>
        <topology evidence="7">Peripheral membrane protein</topology>
        <orientation evidence="7">Cytoplasmic side</orientation>
    </subcellularLocation>
</comment>
<sequence>MTKALLFSCSLLDTLCPMATFLHPEKCVNRPVRKYPTVEKRARLNHGKHYTPVPPASQLLPLLLQKIDRSSTGAQFIPARDRCDLAVQRPVYKIPVENGVLWPLVAIQKNGLLLCCLPLVEETVTEEEYSPIKQMSVSLGFALLCSISDFLRVSAQEFATRVTELTAFLNEAAPFGQLRDMSADNTCARLADKTCTLPKGNKLPAWKSSSTKGKPSLQLCVSEYISASQCAQETWQDVSSVYGQITCRPEVEAGVTDVTLNLTHAAIPQNQGEAGVRTPLDGLTVHPCVLRADWQDLDHESGLEPKVAPRRIRFCPPTESFTLCHYTVSRLTELPIFGVYHMKPEETSANVSVQLKLNYSIKNQFEYCELRIPFYTRSPIASIDSTPSQGSVTISSNKRELLWNIGQKLLSRDQQAQLSATVTFSGSEQTMPAPTAEDAFCRGNNSYAQLNFKIPDFTHSTTCVDPKSVQVSPSAKVKLNLSREYMSVDYKIWNSGGDVLVVDPKN</sequence>
<evidence type="ECO:0000313" key="11">
    <source>
        <dbReference type="EMBL" id="GFR64469.1"/>
    </source>
</evidence>
<keyword evidence="5" id="KW-0653">Protein transport</keyword>
<feature type="domain" description="MHD" evidence="10">
    <location>
        <begin position="214"/>
        <end position="493"/>
    </location>
</feature>
<evidence type="ECO:0000256" key="9">
    <source>
        <dbReference type="SAM" id="SignalP"/>
    </source>
</evidence>
<accession>A0AAV4EU22</accession>
<evidence type="ECO:0000256" key="3">
    <source>
        <dbReference type="ARBA" id="ARBA00021851"/>
    </source>
</evidence>
<dbReference type="PANTHER" id="PTHR16082">
    <property type="entry name" value="AP-5 COMPLEX SUBUNIT MU-1"/>
    <property type="match status" value="1"/>
</dbReference>
<evidence type="ECO:0000256" key="4">
    <source>
        <dbReference type="ARBA" id="ARBA00022448"/>
    </source>
</evidence>
<dbReference type="InterPro" id="IPR028565">
    <property type="entry name" value="MHD"/>
</dbReference>
<dbReference type="GO" id="GO:0005770">
    <property type="term" value="C:late endosome"/>
    <property type="evidence" value="ECO:0007669"/>
    <property type="project" value="TreeGrafter"/>
</dbReference>
<dbReference type="Pfam" id="PF00928">
    <property type="entry name" value="Adap_comp_sub"/>
    <property type="match status" value="1"/>
</dbReference>